<dbReference type="OrthoDB" id="2668416at2759"/>
<dbReference type="GO" id="GO:0005634">
    <property type="term" value="C:nucleus"/>
    <property type="evidence" value="ECO:0007669"/>
    <property type="project" value="UniProtKB-SubCell"/>
</dbReference>
<evidence type="ECO:0000256" key="2">
    <source>
        <dbReference type="ARBA" id="ARBA00004123"/>
    </source>
</evidence>
<comment type="similarity">
    <text evidence="3">Belongs to the HARBI1 family.</text>
</comment>
<keyword evidence="7" id="KW-0539">Nucleus</keyword>
<evidence type="ECO:0000256" key="8">
    <source>
        <dbReference type="SAM" id="MobiDB-lite"/>
    </source>
</evidence>
<evidence type="ECO:0000256" key="1">
    <source>
        <dbReference type="ARBA" id="ARBA00001968"/>
    </source>
</evidence>
<dbReference type="PANTHER" id="PTHR22930">
    <property type="match status" value="1"/>
</dbReference>
<evidence type="ECO:0000256" key="7">
    <source>
        <dbReference type="ARBA" id="ARBA00023242"/>
    </source>
</evidence>
<evidence type="ECO:0000313" key="11">
    <source>
        <dbReference type="Proteomes" id="UP001152888"/>
    </source>
</evidence>
<evidence type="ECO:0000259" key="9">
    <source>
        <dbReference type="Pfam" id="PF13359"/>
    </source>
</evidence>
<comment type="caution">
    <text evidence="10">The sequence shown here is derived from an EMBL/GenBank/DDBJ whole genome shotgun (WGS) entry which is preliminary data.</text>
</comment>
<comment type="subcellular location">
    <subcellularLocation>
        <location evidence="2">Nucleus</location>
    </subcellularLocation>
</comment>
<proteinExistence type="inferred from homology"/>
<dbReference type="AlphaFoldDB" id="A0A9P0JUY0"/>
<accession>A0A9P0JUY0</accession>
<feature type="domain" description="DDE Tnp4" evidence="9">
    <location>
        <begin position="4"/>
        <end position="126"/>
    </location>
</feature>
<name>A0A9P0JUY0_ACAOB</name>
<dbReference type="InterPro" id="IPR027806">
    <property type="entry name" value="HARBI1_dom"/>
</dbReference>
<dbReference type="PANTHER" id="PTHR22930:SF289">
    <property type="entry name" value="DDE TNP4 DOMAIN-CONTAINING PROTEIN-RELATED"/>
    <property type="match status" value="1"/>
</dbReference>
<dbReference type="Proteomes" id="UP001152888">
    <property type="component" value="Unassembled WGS sequence"/>
</dbReference>
<evidence type="ECO:0000256" key="4">
    <source>
        <dbReference type="ARBA" id="ARBA00022722"/>
    </source>
</evidence>
<dbReference type="GO" id="GO:0004518">
    <property type="term" value="F:nuclease activity"/>
    <property type="evidence" value="ECO:0007669"/>
    <property type="project" value="UniProtKB-KW"/>
</dbReference>
<keyword evidence="5" id="KW-0479">Metal-binding</keyword>
<evidence type="ECO:0000256" key="3">
    <source>
        <dbReference type="ARBA" id="ARBA00006958"/>
    </source>
</evidence>
<keyword evidence="4" id="KW-0540">Nuclease</keyword>
<dbReference type="GO" id="GO:0046872">
    <property type="term" value="F:metal ion binding"/>
    <property type="evidence" value="ECO:0007669"/>
    <property type="project" value="UniProtKB-KW"/>
</dbReference>
<dbReference type="EMBL" id="CAKOFQ010006690">
    <property type="protein sequence ID" value="CAH1960814.1"/>
    <property type="molecule type" value="Genomic_DNA"/>
</dbReference>
<dbReference type="InterPro" id="IPR045249">
    <property type="entry name" value="HARBI1-like"/>
</dbReference>
<evidence type="ECO:0000313" key="10">
    <source>
        <dbReference type="EMBL" id="CAH1960814.1"/>
    </source>
</evidence>
<feature type="region of interest" description="Disordered" evidence="8">
    <location>
        <begin position="148"/>
        <end position="172"/>
    </location>
</feature>
<sequence>MKYAQVVCDHKRRIRDIFVDYPGSVHDSRVLRTSPLHANLPDKCGQYYILGDSGYPCLRYLLTPFRDNGHLTRRQKNYNYILSFNRYIIEHCFDVLKQKFRKLYHLKFRVVAFMVHFIRACAVLHNLFLSVSFTVEQAPGHPNVPRQHIFSNEDFQPDSDDRDGQRVREEVM</sequence>
<reference evidence="10" key="1">
    <citation type="submission" date="2022-03" db="EMBL/GenBank/DDBJ databases">
        <authorList>
            <person name="Sayadi A."/>
        </authorList>
    </citation>
    <scope>NUCLEOTIDE SEQUENCE</scope>
</reference>
<organism evidence="10 11">
    <name type="scientific">Acanthoscelides obtectus</name>
    <name type="common">Bean weevil</name>
    <name type="synonym">Bruchus obtectus</name>
    <dbReference type="NCBI Taxonomy" id="200917"/>
    <lineage>
        <taxon>Eukaryota</taxon>
        <taxon>Metazoa</taxon>
        <taxon>Ecdysozoa</taxon>
        <taxon>Arthropoda</taxon>
        <taxon>Hexapoda</taxon>
        <taxon>Insecta</taxon>
        <taxon>Pterygota</taxon>
        <taxon>Neoptera</taxon>
        <taxon>Endopterygota</taxon>
        <taxon>Coleoptera</taxon>
        <taxon>Polyphaga</taxon>
        <taxon>Cucujiformia</taxon>
        <taxon>Chrysomeloidea</taxon>
        <taxon>Chrysomelidae</taxon>
        <taxon>Bruchinae</taxon>
        <taxon>Bruchini</taxon>
        <taxon>Acanthoscelides</taxon>
    </lineage>
</organism>
<keyword evidence="11" id="KW-1185">Reference proteome</keyword>
<protein>
    <recommendedName>
        <fullName evidence="9">DDE Tnp4 domain-containing protein</fullName>
    </recommendedName>
</protein>
<evidence type="ECO:0000256" key="5">
    <source>
        <dbReference type="ARBA" id="ARBA00022723"/>
    </source>
</evidence>
<gene>
    <name evidence="10" type="ORF">ACAOBT_LOCUS3802</name>
</gene>
<dbReference type="GO" id="GO:0016787">
    <property type="term" value="F:hydrolase activity"/>
    <property type="evidence" value="ECO:0007669"/>
    <property type="project" value="UniProtKB-KW"/>
</dbReference>
<comment type="cofactor">
    <cofactor evidence="1">
        <name>a divalent metal cation</name>
        <dbReference type="ChEBI" id="CHEBI:60240"/>
    </cofactor>
</comment>
<evidence type="ECO:0000256" key="6">
    <source>
        <dbReference type="ARBA" id="ARBA00022801"/>
    </source>
</evidence>
<dbReference type="Pfam" id="PF13359">
    <property type="entry name" value="DDE_Tnp_4"/>
    <property type="match status" value="1"/>
</dbReference>
<feature type="compositionally biased region" description="Basic and acidic residues" evidence="8">
    <location>
        <begin position="162"/>
        <end position="172"/>
    </location>
</feature>
<keyword evidence="6" id="KW-0378">Hydrolase</keyword>